<dbReference type="SMART" id="SM00131">
    <property type="entry name" value="KU"/>
    <property type="match status" value="1"/>
</dbReference>
<evidence type="ECO:0000256" key="2">
    <source>
        <dbReference type="ARBA" id="ARBA00022900"/>
    </source>
</evidence>
<feature type="domain" description="BPTI/Kunitz inhibitor" evidence="4">
    <location>
        <begin position="128"/>
        <end position="178"/>
    </location>
</feature>
<evidence type="ECO:0000256" key="3">
    <source>
        <dbReference type="ARBA" id="ARBA00023157"/>
    </source>
</evidence>
<dbReference type="SUPFAM" id="SSF57362">
    <property type="entry name" value="BPTI-like"/>
    <property type="match status" value="1"/>
</dbReference>
<dbReference type="InterPro" id="IPR050098">
    <property type="entry name" value="TFPI/VKTCI-like"/>
</dbReference>
<dbReference type="Pfam" id="PF00014">
    <property type="entry name" value="Kunitz_BPTI"/>
    <property type="match status" value="1"/>
</dbReference>
<dbReference type="InterPro" id="IPR002223">
    <property type="entry name" value="Kunitz_BPTI"/>
</dbReference>
<dbReference type="PRINTS" id="PR00759">
    <property type="entry name" value="BASICPTASE"/>
</dbReference>
<dbReference type="AlphaFoldDB" id="A0A0V1IX90"/>
<dbReference type="FunFam" id="4.10.410.10:FF:000020">
    <property type="entry name" value="Collagen, type VI, alpha 3"/>
    <property type="match status" value="1"/>
</dbReference>
<evidence type="ECO:0000256" key="1">
    <source>
        <dbReference type="ARBA" id="ARBA00022690"/>
    </source>
</evidence>
<evidence type="ECO:0000313" key="5">
    <source>
        <dbReference type="EMBL" id="KRZ27369.1"/>
    </source>
</evidence>
<dbReference type="PROSITE" id="PS00280">
    <property type="entry name" value="BPTI_KUNITZ_1"/>
    <property type="match status" value="1"/>
</dbReference>
<sequence>MLHVYILEEKACCLWRLFAKTASADQSFIRIGEEFIEWNPLFIQGSLLVSLKTALALQTTINQSINPIHVNKFQPHQQTEFVHDFSRVPNNLTHVHQYHLSSFPPHPVFKISQPLPPIFQQEISTQLCSLSIDQGTCSNPETRYAYDRQARRCVSFTYNGCGGNLNNFSTMEDCIQVCSKQSIRQSATTSSKDEESEN</sequence>
<name>A0A0V1IX90_TRIPS</name>
<organism evidence="5 6">
    <name type="scientific">Trichinella pseudospiralis</name>
    <name type="common">Parasitic roundworm</name>
    <dbReference type="NCBI Taxonomy" id="6337"/>
    <lineage>
        <taxon>Eukaryota</taxon>
        <taxon>Metazoa</taxon>
        <taxon>Ecdysozoa</taxon>
        <taxon>Nematoda</taxon>
        <taxon>Enoplea</taxon>
        <taxon>Dorylaimia</taxon>
        <taxon>Trichinellida</taxon>
        <taxon>Trichinellidae</taxon>
        <taxon>Trichinella</taxon>
    </lineage>
</organism>
<dbReference type="GO" id="GO:0005615">
    <property type="term" value="C:extracellular space"/>
    <property type="evidence" value="ECO:0007669"/>
    <property type="project" value="TreeGrafter"/>
</dbReference>
<dbReference type="PANTHER" id="PTHR10083:SF374">
    <property type="entry name" value="BPTI_KUNITZ INHIBITOR DOMAIN-CONTAINING PROTEIN"/>
    <property type="match status" value="1"/>
</dbReference>
<dbReference type="InterPro" id="IPR036880">
    <property type="entry name" value="Kunitz_BPTI_sf"/>
</dbReference>
<comment type="caution">
    <text evidence="5">The sequence shown here is derived from an EMBL/GenBank/DDBJ whole genome shotgun (WGS) entry which is preliminary data.</text>
</comment>
<reference evidence="5 6" key="1">
    <citation type="submission" date="2015-01" db="EMBL/GenBank/DDBJ databases">
        <title>Evolution of Trichinella species and genotypes.</title>
        <authorList>
            <person name="Korhonen P.K."/>
            <person name="Edoardo P."/>
            <person name="Giuseppe L.R."/>
            <person name="Gasser R.B."/>
        </authorList>
    </citation>
    <scope>NUCLEOTIDE SEQUENCE [LARGE SCALE GENOMIC DNA]</scope>
    <source>
        <strain evidence="5">ISS588</strain>
    </source>
</reference>
<keyword evidence="1" id="KW-0646">Protease inhibitor</keyword>
<dbReference type="PANTHER" id="PTHR10083">
    <property type="entry name" value="KUNITZ-TYPE PROTEASE INHIBITOR-RELATED"/>
    <property type="match status" value="1"/>
</dbReference>
<dbReference type="EMBL" id="JYDS01000072">
    <property type="protein sequence ID" value="KRZ27369.1"/>
    <property type="molecule type" value="Genomic_DNA"/>
</dbReference>
<protein>
    <submittedName>
        <fullName evidence="5">Kunitz-type proteinase inhibitor 5 II</fullName>
    </submittedName>
</protein>
<dbReference type="Proteomes" id="UP000054805">
    <property type="component" value="Unassembled WGS sequence"/>
</dbReference>
<dbReference type="GO" id="GO:0004867">
    <property type="term" value="F:serine-type endopeptidase inhibitor activity"/>
    <property type="evidence" value="ECO:0007669"/>
    <property type="project" value="UniProtKB-KW"/>
</dbReference>
<dbReference type="Gene3D" id="4.10.410.10">
    <property type="entry name" value="Pancreatic trypsin inhibitor Kunitz domain"/>
    <property type="match status" value="1"/>
</dbReference>
<dbReference type="InterPro" id="IPR020901">
    <property type="entry name" value="Prtase_inh_Kunz-CS"/>
</dbReference>
<dbReference type="PROSITE" id="PS50279">
    <property type="entry name" value="BPTI_KUNITZ_2"/>
    <property type="match status" value="1"/>
</dbReference>
<evidence type="ECO:0000313" key="6">
    <source>
        <dbReference type="Proteomes" id="UP000054805"/>
    </source>
</evidence>
<keyword evidence="6" id="KW-1185">Reference proteome</keyword>
<dbReference type="CDD" id="cd00109">
    <property type="entry name" value="Kunitz-type"/>
    <property type="match status" value="1"/>
</dbReference>
<keyword evidence="2" id="KW-0722">Serine protease inhibitor</keyword>
<proteinExistence type="predicted"/>
<gene>
    <name evidence="5" type="ORF">T4B_7586</name>
</gene>
<evidence type="ECO:0000259" key="4">
    <source>
        <dbReference type="PROSITE" id="PS50279"/>
    </source>
</evidence>
<accession>A0A0V1IX90</accession>
<keyword evidence="3" id="KW-1015">Disulfide bond</keyword>